<keyword evidence="10" id="KW-1185">Reference proteome</keyword>
<evidence type="ECO:0000256" key="4">
    <source>
        <dbReference type="ARBA" id="ARBA00022692"/>
    </source>
</evidence>
<keyword evidence="4 7" id="KW-0812">Transmembrane</keyword>
<dbReference type="GO" id="GO:0016887">
    <property type="term" value="F:ATP hydrolysis activity"/>
    <property type="evidence" value="ECO:0007669"/>
    <property type="project" value="InterPro"/>
</dbReference>
<dbReference type="PANTHER" id="PTHR48041">
    <property type="entry name" value="ABC TRANSPORTER G FAMILY MEMBER 28"/>
    <property type="match status" value="1"/>
</dbReference>
<dbReference type="SUPFAM" id="SSF52540">
    <property type="entry name" value="P-loop containing nucleoside triphosphate hydrolases"/>
    <property type="match status" value="1"/>
</dbReference>
<dbReference type="InterPro" id="IPR003439">
    <property type="entry name" value="ABC_transporter-like_ATP-bd"/>
</dbReference>
<dbReference type="InterPro" id="IPR027417">
    <property type="entry name" value="P-loop_NTPase"/>
</dbReference>
<reference evidence="9" key="1">
    <citation type="submission" date="2020-10" db="EMBL/GenBank/DDBJ databases">
        <authorList>
            <person name="Kikuchi T."/>
        </authorList>
    </citation>
    <scope>NUCLEOTIDE SEQUENCE</scope>
    <source>
        <strain evidence="9">NKZ352</strain>
    </source>
</reference>
<evidence type="ECO:0000313" key="9">
    <source>
        <dbReference type="EMBL" id="CAD6190171.1"/>
    </source>
</evidence>
<sequence length="644" mass="72869">MNLMIPGPEQHIFECKNLTMMTTASTAPWYSRIYTPPMVMQILKDISFEARSGQIHGIIGSTGSGKSKLLEALASGAGGDIGGTVTLDKQLLTRKRFSQICSLVDFRTNYPGGLTIRQMLYFQAKFFLSVNSNVLEIETRLMQLMISFDIVGYADEKFERLTESARRRVLVAMELAKDPLLLLLDDPLSKMSPLSSYQLVYALQSYATKNNRIVVVTMRSPRSDVYQMLNTMTILYFGDVAYSGPTKKMPSYFQTSGFPCPINENPASYYLSLLSIDRETPERFAETQEQASILVRFHKERCQSLQNEPPRNGNVTHFSVNNRAALCYSEPPNSAQKAGILFRRSVSLFISDPIECFSAAVVLPVLSLFLSFFSPSLLTGSSTAPFSAMGYWESSLHLIFIFQAISFLPFYERMRTQYYSESQIYPSFFSFFIFIAIFHDGQRSRSARSCGDLIMVNRALSNWLKETPIVLTVHSAVISFFLMFADGWMRPFYTVANSVLLYLSFLNPLRFTNFLFTRDVISRLPIQNCTRDESFKFFDPTQNGLRVKTSGLLCVLLVSRRPSLVYMLFPCFSNLAEDMAAFGMAQVVKNGLRVKKSKRSKKKGGLLCALLVSRRPSHVYVLFPCFSNLAGEGAERRRHARTVK</sequence>
<proteinExistence type="inferred from homology"/>
<dbReference type="GO" id="GO:0043190">
    <property type="term" value="C:ATP-binding cassette (ABC) transporter complex"/>
    <property type="evidence" value="ECO:0007669"/>
    <property type="project" value="TreeGrafter"/>
</dbReference>
<dbReference type="OrthoDB" id="66620at2759"/>
<feature type="transmembrane region" description="Helical" evidence="7">
    <location>
        <begin position="357"/>
        <end position="378"/>
    </location>
</feature>
<evidence type="ECO:0000256" key="1">
    <source>
        <dbReference type="ARBA" id="ARBA00004141"/>
    </source>
</evidence>
<evidence type="ECO:0000256" key="7">
    <source>
        <dbReference type="SAM" id="Phobius"/>
    </source>
</evidence>
<feature type="transmembrane region" description="Helical" evidence="7">
    <location>
        <begin position="423"/>
        <end position="439"/>
    </location>
</feature>
<evidence type="ECO:0000256" key="5">
    <source>
        <dbReference type="ARBA" id="ARBA00022989"/>
    </source>
</evidence>
<accession>A0A8S1H439</accession>
<feature type="transmembrane region" description="Helical" evidence="7">
    <location>
        <begin position="390"/>
        <end position="411"/>
    </location>
</feature>
<dbReference type="AlphaFoldDB" id="A0A8S1H439"/>
<organism evidence="9 10">
    <name type="scientific">Caenorhabditis auriculariae</name>
    <dbReference type="NCBI Taxonomy" id="2777116"/>
    <lineage>
        <taxon>Eukaryota</taxon>
        <taxon>Metazoa</taxon>
        <taxon>Ecdysozoa</taxon>
        <taxon>Nematoda</taxon>
        <taxon>Chromadorea</taxon>
        <taxon>Rhabditida</taxon>
        <taxon>Rhabditina</taxon>
        <taxon>Rhabditomorpha</taxon>
        <taxon>Rhabditoidea</taxon>
        <taxon>Rhabditidae</taxon>
        <taxon>Peloderinae</taxon>
        <taxon>Caenorhabditis</taxon>
    </lineage>
</organism>
<evidence type="ECO:0000256" key="6">
    <source>
        <dbReference type="ARBA" id="ARBA00023136"/>
    </source>
</evidence>
<comment type="subcellular location">
    <subcellularLocation>
        <location evidence="1">Membrane</location>
        <topology evidence="1">Multi-pass membrane protein</topology>
    </subcellularLocation>
</comment>
<dbReference type="GO" id="GO:0042626">
    <property type="term" value="F:ATPase-coupled transmembrane transporter activity"/>
    <property type="evidence" value="ECO:0007669"/>
    <property type="project" value="TreeGrafter"/>
</dbReference>
<dbReference type="PANTHER" id="PTHR48041:SF113">
    <property type="entry name" value="ATP-BINDING CASSETTE SUB-FAMILY G MEMBER 5"/>
    <property type="match status" value="1"/>
</dbReference>
<protein>
    <recommendedName>
        <fullName evidence="8">ABC transporter domain-containing protein</fullName>
    </recommendedName>
</protein>
<evidence type="ECO:0000259" key="8">
    <source>
        <dbReference type="PROSITE" id="PS50893"/>
    </source>
</evidence>
<dbReference type="Proteomes" id="UP000835052">
    <property type="component" value="Unassembled WGS sequence"/>
</dbReference>
<dbReference type="GO" id="GO:0005524">
    <property type="term" value="F:ATP binding"/>
    <property type="evidence" value="ECO:0007669"/>
    <property type="project" value="InterPro"/>
</dbReference>
<dbReference type="Pfam" id="PF00005">
    <property type="entry name" value="ABC_tran"/>
    <property type="match status" value="1"/>
</dbReference>
<evidence type="ECO:0000256" key="3">
    <source>
        <dbReference type="ARBA" id="ARBA00022448"/>
    </source>
</evidence>
<evidence type="ECO:0000256" key="2">
    <source>
        <dbReference type="ARBA" id="ARBA00005814"/>
    </source>
</evidence>
<dbReference type="InterPro" id="IPR050352">
    <property type="entry name" value="ABCG_transporters"/>
</dbReference>
<evidence type="ECO:0000313" key="10">
    <source>
        <dbReference type="Proteomes" id="UP000835052"/>
    </source>
</evidence>
<dbReference type="EMBL" id="CAJGYM010000014">
    <property type="protein sequence ID" value="CAD6190171.1"/>
    <property type="molecule type" value="Genomic_DNA"/>
</dbReference>
<keyword evidence="3" id="KW-0813">Transport</keyword>
<feature type="domain" description="ABC transporter" evidence="8">
    <location>
        <begin position="13"/>
        <end position="262"/>
    </location>
</feature>
<feature type="transmembrane region" description="Helical" evidence="7">
    <location>
        <begin position="491"/>
        <end position="509"/>
    </location>
</feature>
<dbReference type="Gene3D" id="3.40.50.300">
    <property type="entry name" value="P-loop containing nucleotide triphosphate hydrolases"/>
    <property type="match status" value="1"/>
</dbReference>
<name>A0A8S1H439_9PELO</name>
<comment type="similarity">
    <text evidence="2">Belongs to the ABC transporter superfamily. ABCG family. Eye pigment precursor importer (TC 3.A.1.204) subfamily.</text>
</comment>
<keyword evidence="6 7" id="KW-0472">Membrane</keyword>
<dbReference type="PROSITE" id="PS50893">
    <property type="entry name" value="ABC_TRANSPORTER_2"/>
    <property type="match status" value="1"/>
</dbReference>
<feature type="transmembrane region" description="Helical" evidence="7">
    <location>
        <begin position="468"/>
        <end position="485"/>
    </location>
</feature>
<keyword evidence="5 7" id="KW-1133">Transmembrane helix</keyword>
<gene>
    <name evidence="9" type="ORF">CAUJ_LOCUS6090</name>
</gene>
<comment type="caution">
    <text evidence="9">The sequence shown here is derived from an EMBL/GenBank/DDBJ whole genome shotgun (WGS) entry which is preliminary data.</text>
</comment>